<dbReference type="Pfam" id="PF13843">
    <property type="entry name" value="DDE_Tnp_1_7"/>
    <property type="match status" value="1"/>
</dbReference>
<dbReference type="GO" id="GO:0043565">
    <property type="term" value="F:sequence-specific DNA binding"/>
    <property type="evidence" value="ECO:0007669"/>
    <property type="project" value="TreeGrafter"/>
</dbReference>
<keyword evidence="3" id="KW-1185">Reference proteome</keyword>
<dbReference type="PANTHER" id="PTHR47055">
    <property type="entry name" value="DDE_TNP_1_7 DOMAIN-CONTAINING PROTEIN"/>
    <property type="match status" value="1"/>
</dbReference>
<dbReference type="EMBL" id="VTPC01091199">
    <property type="protein sequence ID" value="KAF2879255.1"/>
    <property type="molecule type" value="Genomic_DNA"/>
</dbReference>
<feature type="domain" description="PiggyBac transposable element-derived protein" evidence="1">
    <location>
        <begin position="113"/>
        <end position="215"/>
    </location>
</feature>
<organism evidence="2 3">
    <name type="scientific">Ignelater luminosus</name>
    <name type="common">Cucubano</name>
    <name type="synonym">Pyrophorus luminosus</name>
    <dbReference type="NCBI Taxonomy" id="2038154"/>
    <lineage>
        <taxon>Eukaryota</taxon>
        <taxon>Metazoa</taxon>
        <taxon>Ecdysozoa</taxon>
        <taxon>Arthropoda</taxon>
        <taxon>Hexapoda</taxon>
        <taxon>Insecta</taxon>
        <taxon>Pterygota</taxon>
        <taxon>Neoptera</taxon>
        <taxon>Endopterygota</taxon>
        <taxon>Coleoptera</taxon>
        <taxon>Polyphaga</taxon>
        <taxon>Elateriformia</taxon>
        <taxon>Elateroidea</taxon>
        <taxon>Elateridae</taxon>
        <taxon>Agrypninae</taxon>
        <taxon>Pyrophorini</taxon>
        <taxon>Ignelater</taxon>
    </lineage>
</organism>
<accession>A0A8K0FVT9</accession>
<dbReference type="PANTHER" id="PTHR47055:SF3">
    <property type="entry name" value="PHORBOL-ESTER_DAG-TYPE DOMAIN-CONTAINING PROTEIN"/>
    <property type="match status" value="1"/>
</dbReference>
<dbReference type="InterPro" id="IPR052638">
    <property type="entry name" value="PiggyBac_TE-derived"/>
</dbReference>
<reference evidence="2" key="1">
    <citation type="submission" date="2019-08" db="EMBL/GenBank/DDBJ databases">
        <title>The genome of the North American firefly Photinus pyralis.</title>
        <authorList>
            <consortium name="Photinus pyralis genome working group"/>
            <person name="Fallon T.R."/>
            <person name="Sander Lower S.E."/>
            <person name="Weng J.-K."/>
        </authorList>
    </citation>
    <scope>NUCLEOTIDE SEQUENCE</scope>
    <source>
        <strain evidence="2">TRF0915ILg1</strain>
        <tissue evidence="2">Whole body</tissue>
    </source>
</reference>
<sequence>MLLPERLQNQNKKMVKRNLVIDKKATNTEILSESSFEIQLDDSDNNSASDIEFYPKPLRAEAEASAEIISEEWDSDDDLPLLEFVKCRPKKFNVLTLPQQTFNLTFQAGAQYLNDKFSKVRSFVEMPNHRFHEHFKENYSADEAMVPYFGRRGCKQYICSKPKCWEYKLWTGTMCLGYIAYFDPYQGSSMKLFVEYKELGLGAIVVLQFVNVLENGGF</sequence>
<gene>
    <name evidence="2" type="ORF">ILUMI_26918</name>
</gene>
<protein>
    <recommendedName>
        <fullName evidence="1">PiggyBac transposable element-derived protein domain-containing protein</fullName>
    </recommendedName>
</protein>
<name>A0A8K0FVT9_IGNLU</name>
<comment type="caution">
    <text evidence="2">The sequence shown here is derived from an EMBL/GenBank/DDBJ whole genome shotgun (WGS) entry which is preliminary data.</text>
</comment>
<dbReference type="OrthoDB" id="10057240at2759"/>
<dbReference type="InterPro" id="IPR029526">
    <property type="entry name" value="PGBD"/>
</dbReference>
<dbReference type="AlphaFoldDB" id="A0A8K0FVT9"/>
<proteinExistence type="predicted"/>
<dbReference type="Proteomes" id="UP000801492">
    <property type="component" value="Unassembled WGS sequence"/>
</dbReference>
<evidence type="ECO:0000259" key="1">
    <source>
        <dbReference type="Pfam" id="PF13843"/>
    </source>
</evidence>
<evidence type="ECO:0000313" key="3">
    <source>
        <dbReference type="Proteomes" id="UP000801492"/>
    </source>
</evidence>
<evidence type="ECO:0000313" key="2">
    <source>
        <dbReference type="EMBL" id="KAF2879255.1"/>
    </source>
</evidence>